<organism evidence="1 2">
    <name type="scientific">Streptomyces pilosus</name>
    <dbReference type="NCBI Taxonomy" id="28893"/>
    <lineage>
        <taxon>Bacteria</taxon>
        <taxon>Bacillati</taxon>
        <taxon>Actinomycetota</taxon>
        <taxon>Actinomycetes</taxon>
        <taxon>Kitasatosporales</taxon>
        <taxon>Streptomycetaceae</taxon>
        <taxon>Streptomyces</taxon>
    </lineage>
</organism>
<gene>
    <name evidence="1" type="ORF">GCM10010280_51290</name>
</gene>
<dbReference type="EMBL" id="BMTU01000011">
    <property type="protein sequence ID" value="GGQ97298.1"/>
    <property type="molecule type" value="Genomic_DNA"/>
</dbReference>
<protein>
    <submittedName>
        <fullName evidence="1">Uncharacterized protein</fullName>
    </submittedName>
</protein>
<reference evidence="1" key="2">
    <citation type="submission" date="2020-09" db="EMBL/GenBank/DDBJ databases">
        <authorList>
            <person name="Sun Q."/>
            <person name="Ohkuma M."/>
        </authorList>
    </citation>
    <scope>NUCLEOTIDE SEQUENCE</scope>
    <source>
        <strain evidence="1">JCM 4403</strain>
    </source>
</reference>
<name>A0A918BZ20_9ACTN</name>
<proteinExistence type="predicted"/>
<comment type="caution">
    <text evidence="1">The sequence shown here is derived from an EMBL/GenBank/DDBJ whole genome shotgun (WGS) entry which is preliminary data.</text>
</comment>
<evidence type="ECO:0000313" key="1">
    <source>
        <dbReference type="EMBL" id="GGQ97298.1"/>
    </source>
</evidence>
<dbReference type="AlphaFoldDB" id="A0A918BZ20"/>
<keyword evidence="2" id="KW-1185">Reference proteome</keyword>
<evidence type="ECO:0000313" key="2">
    <source>
        <dbReference type="Proteomes" id="UP000656732"/>
    </source>
</evidence>
<sequence>MALWEEVDGKPSDLPSNRFGEHCRHSGCHARAGWAWCSAERRVWLERLLPAARGKAQRADPGPLSHDRLACLRVIPYLLASPEQAVGVKGWAALRGPNKGVGRAGG</sequence>
<reference evidence="1" key="1">
    <citation type="journal article" date="2014" name="Int. J. Syst. Evol. Microbiol.">
        <title>Complete genome sequence of Corynebacterium casei LMG S-19264T (=DSM 44701T), isolated from a smear-ripened cheese.</title>
        <authorList>
            <consortium name="US DOE Joint Genome Institute (JGI-PGF)"/>
            <person name="Walter F."/>
            <person name="Albersmeier A."/>
            <person name="Kalinowski J."/>
            <person name="Ruckert C."/>
        </authorList>
    </citation>
    <scope>NUCLEOTIDE SEQUENCE</scope>
    <source>
        <strain evidence="1">JCM 4403</strain>
    </source>
</reference>
<dbReference type="Proteomes" id="UP000656732">
    <property type="component" value="Unassembled WGS sequence"/>
</dbReference>
<accession>A0A918BZ20</accession>